<keyword evidence="2" id="KW-1185">Reference proteome</keyword>
<protein>
    <submittedName>
        <fullName evidence="1">Uncharacterized protein</fullName>
    </submittedName>
</protein>
<gene>
    <name evidence="1" type="ORF">M378DRAFT_728557</name>
</gene>
<evidence type="ECO:0000313" key="1">
    <source>
        <dbReference type="EMBL" id="KIL63124.1"/>
    </source>
</evidence>
<accession>A0A0C2T8Z9</accession>
<proteinExistence type="predicted"/>
<dbReference type="Proteomes" id="UP000054549">
    <property type="component" value="Unassembled WGS sequence"/>
</dbReference>
<dbReference type="InParanoid" id="A0A0C2T8Z9"/>
<dbReference type="HOGENOM" id="CLU_2557819_0_0_1"/>
<reference evidence="1 2" key="1">
    <citation type="submission" date="2014-04" db="EMBL/GenBank/DDBJ databases">
        <title>Evolutionary Origins and Diversification of the Mycorrhizal Mutualists.</title>
        <authorList>
            <consortium name="DOE Joint Genome Institute"/>
            <consortium name="Mycorrhizal Genomics Consortium"/>
            <person name="Kohler A."/>
            <person name="Kuo A."/>
            <person name="Nagy L.G."/>
            <person name="Floudas D."/>
            <person name="Copeland A."/>
            <person name="Barry K.W."/>
            <person name="Cichocki N."/>
            <person name="Veneault-Fourrey C."/>
            <person name="LaButti K."/>
            <person name="Lindquist E.A."/>
            <person name="Lipzen A."/>
            <person name="Lundell T."/>
            <person name="Morin E."/>
            <person name="Murat C."/>
            <person name="Riley R."/>
            <person name="Ohm R."/>
            <person name="Sun H."/>
            <person name="Tunlid A."/>
            <person name="Henrissat B."/>
            <person name="Grigoriev I.V."/>
            <person name="Hibbett D.S."/>
            <person name="Martin F."/>
        </authorList>
    </citation>
    <scope>NUCLEOTIDE SEQUENCE [LARGE SCALE GENOMIC DNA]</scope>
    <source>
        <strain evidence="1 2">Koide BX008</strain>
    </source>
</reference>
<evidence type="ECO:0000313" key="2">
    <source>
        <dbReference type="Proteomes" id="UP000054549"/>
    </source>
</evidence>
<dbReference type="EMBL" id="KN818262">
    <property type="protein sequence ID" value="KIL63124.1"/>
    <property type="molecule type" value="Genomic_DNA"/>
</dbReference>
<dbReference type="AlphaFoldDB" id="A0A0C2T8Z9"/>
<organism evidence="1 2">
    <name type="scientific">Amanita muscaria (strain Koide BX008)</name>
    <dbReference type="NCBI Taxonomy" id="946122"/>
    <lineage>
        <taxon>Eukaryota</taxon>
        <taxon>Fungi</taxon>
        <taxon>Dikarya</taxon>
        <taxon>Basidiomycota</taxon>
        <taxon>Agaricomycotina</taxon>
        <taxon>Agaricomycetes</taxon>
        <taxon>Agaricomycetidae</taxon>
        <taxon>Agaricales</taxon>
        <taxon>Pluteineae</taxon>
        <taxon>Amanitaceae</taxon>
        <taxon>Amanita</taxon>
    </lineage>
</organism>
<name>A0A0C2T8Z9_AMAMK</name>
<sequence length="82" mass="9291">MPLSKHRCWECNIIVGKDDSYSDTGRRCELINREANNAVQYPTEIDTKAREDGNRPNLLWCAGRINGKAEISQFIAAHCNVL</sequence>